<gene>
    <name evidence="7" type="primary">ttr-55</name>
    <name evidence="5 7" type="ORF">CBG20293</name>
    <name evidence="5" type="ORF">CBG_20293</name>
</gene>
<dbReference type="GO" id="GO:0009986">
    <property type="term" value="C:cell surface"/>
    <property type="evidence" value="ECO:0007669"/>
    <property type="project" value="InterPro"/>
</dbReference>
<reference evidence="5 6" key="2">
    <citation type="journal article" date="2011" name="PLoS Genet.">
        <title>Caenorhabditis briggsae recombinant inbred line genotypes reveal inter-strain incompatibility and the evolution of recombination.</title>
        <authorList>
            <person name="Ross J.A."/>
            <person name="Koboldt D.C."/>
            <person name="Staisch J.E."/>
            <person name="Chamberlin H.M."/>
            <person name="Gupta B.P."/>
            <person name="Miller R.D."/>
            <person name="Baird S.E."/>
            <person name="Haag E.S."/>
        </authorList>
    </citation>
    <scope>NUCLEOTIDE SEQUENCE [LARGE SCALE GENOMIC DNA]</scope>
    <source>
        <strain evidence="5 6">AF16</strain>
    </source>
</reference>
<dbReference type="InterPro" id="IPR038479">
    <property type="entry name" value="Transthyretin-like_sf"/>
</dbReference>
<comment type="subcellular location">
    <subcellularLocation>
        <location evidence="1">Secreted</location>
    </subcellularLocation>
</comment>
<evidence type="ECO:0000313" key="5">
    <source>
        <dbReference type="EMBL" id="CAP37304.2"/>
    </source>
</evidence>
<comment type="similarity">
    <text evidence="2">Belongs to the nematode transthyretin-like family.</text>
</comment>
<evidence type="ECO:0000313" key="7">
    <source>
        <dbReference type="WormBase" id="CBG20293"/>
    </source>
</evidence>
<reference evidence="5 6" key="1">
    <citation type="journal article" date="2003" name="PLoS Biol.">
        <title>The genome sequence of Caenorhabditis briggsae: a platform for comparative genomics.</title>
        <authorList>
            <person name="Stein L.D."/>
            <person name="Bao Z."/>
            <person name="Blasiar D."/>
            <person name="Blumenthal T."/>
            <person name="Brent M.R."/>
            <person name="Chen N."/>
            <person name="Chinwalla A."/>
            <person name="Clarke L."/>
            <person name="Clee C."/>
            <person name="Coghlan A."/>
            <person name="Coulson A."/>
            <person name="D'Eustachio P."/>
            <person name="Fitch D.H."/>
            <person name="Fulton L.A."/>
            <person name="Fulton R.E."/>
            <person name="Griffiths-Jones S."/>
            <person name="Harris T.W."/>
            <person name="Hillier L.W."/>
            <person name="Kamath R."/>
            <person name="Kuwabara P.E."/>
            <person name="Mardis E.R."/>
            <person name="Marra M.A."/>
            <person name="Miner T.L."/>
            <person name="Minx P."/>
            <person name="Mullikin J.C."/>
            <person name="Plumb R.W."/>
            <person name="Rogers J."/>
            <person name="Schein J.E."/>
            <person name="Sohrmann M."/>
            <person name="Spieth J."/>
            <person name="Stajich J.E."/>
            <person name="Wei C."/>
            <person name="Willey D."/>
            <person name="Wilson R.K."/>
            <person name="Durbin R."/>
            <person name="Waterston R.H."/>
        </authorList>
    </citation>
    <scope>NUCLEOTIDE SEQUENCE [LARGE SCALE GENOMIC DNA]</scope>
    <source>
        <strain evidence="5 6">AF16</strain>
    </source>
</reference>
<dbReference type="eggNOG" id="ENOG502TI1T">
    <property type="taxonomic scope" value="Eukaryota"/>
</dbReference>
<protein>
    <submittedName>
        <fullName evidence="5">Protein CBG20293</fullName>
    </submittedName>
</protein>
<dbReference type="FunCoup" id="A8XXF8">
    <property type="interactions" value="783"/>
</dbReference>
<sequence length="159" mass="18252">MTICKSIQNVRCLQVRSLILCLVFSPLLSAFPYGTQSFHITGRLMCRGKPAQFVELQLINSRGYGEDNVEISDIVFSDPAGYFEVSGKMHQFYLIPAQIFIYHECFYDVGVHHGKCKSLRYEEVPKEFITEGPIPRITYEAGTINLEHGVFKEYLERCE</sequence>
<dbReference type="STRING" id="6238.A8XXF8"/>
<dbReference type="EMBL" id="HE601190">
    <property type="protein sequence ID" value="CAP37304.2"/>
    <property type="molecule type" value="Genomic_DNA"/>
</dbReference>
<dbReference type="PANTHER" id="PTHR21700">
    <property type="entry name" value="TRANSTHYRETIN-LIKE FAMILY PROTEIN-RELATED"/>
    <property type="match status" value="1"/>
</dbReference>
<keyword evidence="6" id="KW-1185">Reference proteome</keyword>
<evidence type="ECO:0000256" key="1">
    <source>
        <dbReference type="ARBA" id="ARBA00004613"/>
    </source>
</evidence>
<dbReference type="WormBase" id="CBG20293">
    <property type="protein sequence ID" value="CBP45558"/>
    <property type="gene ID" value="WBGene00039313"/>
    <property type="gene designation" value="Cbr-ttr-55"/>
</dbReference>
<dbReference type="InParanoid" id="A8XXF8"/>
<keyword evidence="3" id="KW-0964">Secreted</keyword>
<dbReference type="Pfam" id="PF01060">
    <property type="entry name" value="TTR-52"/>
    <property type="match status" value="1"/>
</dbReference>
<evidence type="ECO:0000256" key="4">
    <source>
        <dbReference type="ARBA" id="ARBA00022729"/>
    </source>
</evidence>
<evidence type="ECO:0000256" key="2">
    <source>
        <dbReference type="ARBA" id="ARBA00010112"/>
    </source>
</evidence>
<dbReference type="Proteomes" id="UP000008549">
    <property type="component" value="Unassembled WGS sequence"/>
</dbReference>
<evidence type="ECO:0000256" key="3">
    <source>
        <dbReference type="ARBA" id="ARBA00022525"/>
    </source>
</evidence>
<dbReference type="Gene3D" id="2.60.40.3330">
    <property type="match status" value="1"/>
</dbReference>
<dbReference type="GO" id="GO:0005576">
    <property type="term" value="C:extracellular region"/>
    <property type="evidence" value="ECO:0007669"/>
    <property type="project" value="UniProtKB-SubCell"/>
</dbReference>
<dbReference type="OMA" id="HECFYDV"/>
<organism evidence="5 6">
    <name type="scientific">Caenorhabditis briggsae</name>
    <dbReference type="NCBI Taxonomy" id="6238"/>
    <lineage>
        <taxon>Eukaryota</taxon>
        <taxon>Metazoa</taxon>
        <taxon>Ecdysozoa</taxon>
        <taxon>Nematoda</taxon>
        <taxon>Chromadorea</taxon>
        <taxon>Rhabditida</taxon>
        <taxon>Rhabditina</taxon>
        <taxon>Rhabditomorpha</taxon>
        <taxon>Rhabditoidea</taxon>
        <taxon>Rhabditidae</taxon>
        <taxon>Peloderinae</taxon>
        <taxon>Caenorhabditis</taxon>
    </lineage>
</organism>
<evidence type="ECO:0000313" key="6">
    <source>
        <dbReference type="Proteomes" id="UP000008549"/>
    </source>
</evidence>
<dbReference type="HOGENOM" id="CLU_121109_4_1_1"/>
<dbReference type="AlphaFoldDB" id="A8XXF8"/>
<keyword evidence="4" id="KW-0732">Signal</keyword>
<name>A8XXF8_CAEBR</name>
<dbReference type="InterPro" id="IPR001534">
    <property type="entry name" value="Transthyretin-like"/>
</dbReference>
<dbReference type="PANTHER" id="PTHR21700:SF34">
    <property type="entry name" value="TRANSTHYRETIN-LIKE FAMILY PROTEIN"/>
    <property type="match status" value="1"/>
</dbReference>
<proteinExistence type="inferred from homology"/>
<accession>A8XXF8</accession>